<comment type="caution">
    <text evidence="2">The sequence shown here is derived from an EMBL/GenBank/DDBJ whole genome shotgun (WGS) entry which is preliminary data.</text>
</comment>
<reference evidence="2 3" key="1">
    <citation type="submission" date="2019-12" db="EMBL/GenBank/DDBJ databases">
        <title>Sporaefaciens musculi gen. nov., sp. nov., a novel bacterium isolated from the caecum of an obese mouse.</title>
        <authorList>
            <person name="Rasmussen T.S."/>
            <person name="Streidl T."/>
            <person name="Hitch T.C.A."/>
            <person name="Wortmann E."/>
            <person name="Deptula P."/>
            <person name="Hansen M."/>
            <person name="Nielsen D.S."/>
            <person name="Clavel T."/>
            <person name="Vogensen F.K."/>
        </authorList>
    </citation>
    <scope>NUCLEOTIDE SEQUENCE [LARGE SCALE GENOMIC DNA]</scope>
    <source>
        <strain evidence="2 3">WCA-9-b2</strain>
        <plasmid evidence="2">unnamed</plasmid>
    </source>
</reference>
<evidence type="ECO:0000313" key="2">
    <source>
        <dbReference type="EMBL" id="MXP79204.1"/>
    </source>
</evidence>
<evidence type="ECO:0000313" key="3">
    <source>
        <dbReference type="Proteomes" id="UP000460412"/>
    </source>
</evidence>
<keyword evidence="2" id="KW-0614">Plasmid</keyword>
<dbReference type="RefSeq" id="WP_159757946.1">
    <property type="nucleotide sequence ID" value="NZ_WUQX01000003.1"/>
</dbReference>
<organism evidence="2 3">
    <name type="scientific">Sporofaciens musculi</name>
    <dbReference type="NCBI Taxonomy" id="2681861"/>
    <lineage>
        <taxon>Bacteria</taxon>
        <taxon>Bacillati</taxon>
        <taxon>Bacillota</taxon>
        <taxon>Clostridia</taxon>
        <taxon>Lachnospirales</taxon>
        <taxon>Lachnospiraceae</taxon>
        <taxon>Sporofaciens</taxon>
    </lineage>
</organism>
<feature type="transmembrane region" description="Helical" evidence="1">
    <location>
        <begin position="7"/>
        <end position="28"/>
    </location>
</feature>
<keyword evidence="1" id="KW-1133">Transmembrane helix</keyword>
<name>A0A7X3MMK1_9FIRM</name>
<keyword evidence="3" id="KW-1185">Reference proteome</keyword>
<keyword evidence="1" id="KW-0472">Membrane</keyword>
<dbReference type="EMBL" id="WUQX01000003">
    <property type="protein sequence ID" value="MXP79204.1"/>
    <property type="molecule type" value="Genomic_DNA"/>
</dbReference>
<keyword evidence="1" id="KW-0812">Transmembrane</keyword>
<dbReference type="AlphaFoldDB" id="A0A7X3MMK1"/>
<evidence type="ECO:0000256" key="1">
    <source>
        <dbReference type="SAM" id="Phobius"/>
    </source>
</evidence>
<gene>
    <name evidence="2" type="ORF">GN277_29045</name>
</gene>
<geneLocation type="plasmid" evidence="2">
    <name>unnamed</name>
</geneLocation>
<accession>A0A7X3MMK1</accession>
<proteinExistence type="predicted"/>
<sequence>MRRKKIVLMSIIVLSLLIFMAAALFISMPGGQVQEDDTEVQAEERKEDEPTVEETVRKFAEVLYTYDTSERMFYEGAEEYMTQEAYEAIVPMSDGEDGEFPANRMVSELKELTCYFRTIGQGRAESIAVVWYRLSGSGNFGIRQIVELSLVQEAGWKIDRCTVLDTMEQ</sequence>
<dbReference type="Proteomes" id="UP000460412">
    <property type="component" value="Unassembled WGS sequence"/>
</dbReference>
<protein>
    <submittedName>
        <fullName evidence="2">Uncharacterized protein</fullName>
    </submittedName>
</protein>